<accession>A0ABC8THD0</accession>
<evidence type="ECO:0000313" key="1">
    <source>
        <dbReference type="EMBL" id="CAK9166975.1"/>
    </source>
</evidence>
<keyword evidence="2" id="KW-1185">Reference proteome</keyword>
<protein>
    <submittedName>
        <fullName evidence="1">Uncharacterized protein</fullName>
    </submittedName>
</protein>
<dbReference type="EMBL" id="CAUOFW020004724">
    <property type="protein sequence ID" value="CAK9166975.1"/>
    <property type="molecule type" value="Genomic_DNA"/>
</dbReference>
<reference evidence="1 2" key="1">
    <citation type="submission" date="2024-02" db="EMBL/GenBank/DDBJ databases">
        <authorList>
            <person name="Vignale AGUSTIN F."/>
            <person name="Sosa J E."/>
            <person name="Modenutti C."/>
        </authorList>
    </citation>
    <scope>NUCLEOTIDE SEQUENCE [LARGE SCALE GENOMIC DNA]</scope>
</reference>
<organism evidence="1 2">
    <name type="scientific">Ilex paraguariensis</name>
    <name type="common">yerba mate</name>
    <dbReference type="NCBI Taxonomy" id="185542"/>
    <lineage>
        <taxon>Eukaryota</taxon>
        <taxon>Viridiplantae</taxon>
        <taxon>Streptophyta</taxon>
        <taxon>Embryophyta</taxon>
        <taxon>Tracheophyta</taxon>
        <taxon>Spermatophyta</taxon>
        <taxon>Magnoliopsida</taxon>
        <taxon>eudicotyledons</taxon>
        <taxon>Gunneridae</taxon>
        <taxon>Pentapetalae</taxon>
        <taxon>asterids</taxon>
        <taxon>campanulids</taxon>
        <taxon>Aquifoliales</taxon>
        <taxon>Aquifoliaceae</taxon>
        <taxon>Ilex</taxon>
    </lineage>
</organism>
<comment type="caution">
    <text evidence="1">The sequence shown here is derived from an EMBL/GenBank/DDBJ whole genome shotgun (WGS) entry which is preliminary data.</text>
</comment>
<proteinExistence type="predicted"/>
<gene>
    <name evidence="1" type="ORF">ILEXP_LOCUS36220</name>
</gene>
<evidence type="ECO:0000313" key="2">
    <source>
        <dbReference type="Proteomes" id="UP001642360"/>
    </source>
</evidence>
<name>A0ABC8THD0_9AQUA</name>
<dbReference type="Proteomes" id="UP001642360">
    <property type="component" value="Unassembled WGS sequence"/>
</dbReference>
<sequence>MTKVELMGSTIETKFLQTEKNHATLTTQMEDLTLAQAVGLNVESELFYIFVSEPMFDKDEDPLLEPLVAKVLRGSVPANEPIPMSDKDSGDSEISSLRLPSLIVPFYPWDPSLANILPGQWNPLPIGEFRELKDL</sequence>
<dbReference type="AlphaFoldDB" id="A0ABC8THD0"/>